<evidence type="ECO:0000313" key="2">
    <source>
        <dbReference type="Proteomes" id="UP001597461"/>
    </source>
</evidence>
<organism evidence="1 2">
    <name type="scientific">Pedobacter vanadiisoli</name>
    <dbReference type="NCBI Taxonomy" id="1761975"/>
    <lineage>
        <taxon>Bacteria</taxon>
        <taxon>Pseudomonadati</taxon>
        <taxon>Bacteroidota</taxon>
        <taxon>Sphingobacteriia</taxon>
        <taxon>Sphingobacteriales</taxon>
        <taxon>Sphingobacteriaceae</taxon>
        <taxon>Pedobacter</taxon>
    </lineage>
</organism>
<keyword evidence="2" id="KW-1185">Reference proteome</keyword>
<protein>
    <submittedName>
        <fullName evidence="1">Uncharacterized protein</fullName>
    </submittedName>
</protein>
<dbReference type="Proteomes" id="UP001597461">
    <property type="component" value="Unassembled WGS sequence"/>
</dbReference>
<name>A0ABW5MCJ3_9SPHI</name>
<dbReference type="EMBL" id="JBHULL010000001">
    <property type="protein sequence ID" value="MFD2580870.1"/>
    <property type="molecule type" value="Genomic_DNA"/>
</dbReference>
<accession>A0ABW5MCJ3</accession>
<dbReference type="RefSeq" id="WP_379073541.1">
    <property type="nucleotide sequence ID" value="NZ_JBHULL010000001.1"/>
</dbReference>
<proteinExistence type="predicted"/>
<comment type="caution">
    <text evidence="1">The sequence shown here is derived from an EMBL/GenBank/DDBJ whole genome shotgun (WGS) entry which is preliminary data.</text>
</comment>
<reference evidence="2" key="1">
    <citation type="journal article" date="2019" name="Int. J. Syst. Evol. Microbiol.">
        <title>The Global Catalogue of Microorganisms (GCM) 10K type strain sequencing project: providing services to taxonomists for standard genome sequencing and annotation.</title>
        <authorList>
            <consortium name="The Broad Institute Genomics Platform"/>
            <consortium name="The Broad Institute Genome Sequencing Center for Infectious Disease"/>
            <person name="Wu L."/>
            <person name="Ma J."/>
        </authorList>
    </citation>
    <scope>NUCLEOTIDE SEQUENCE [LARGE SCALE GENOMIC DNA]</scope>
    <source>
        <strain evidence="2">KCTC 42866</strain>
    </source>
</reference>
<sequence>MMPKEDKDLVAVHEDTFVFNGVKINYAVLESNAVLIAYPSILKLLNVTVNEVKDIKPIKYWNSKRKWNNGLYLKEIPDILTSLASNAQTESLKFKAKELLQELSHIALKALTGEKDIVEEEKKEPSFDQLLGALMKVPLPKNDKK</sequence>
<evidence type="ECO:0000313" key="1">
    <source>
        <dbReference type="EMBL" id="MFD2580870.1"/>
    </source>
</evidence>
<gene>
    <name evidence="1" type="ORF">ACFSR6_00100</name>
</gene>